<accession>A0ABV7AVV4</accession>
<evidence type="ECO:0000256" key="3">
    <source>
        <dbReference type="ARBA" id="ARBA00023163"/>
    </source>
</evidence>
<dbReference type="EMBL" id="JBHRSJ010000031">
    <property type="protein sequence ID" value="MFC2973694.1"/>
    <property type="molecule type" value="Genomic_DNA"/>
</dbReference>
<dbReference type="PANTHER" id="PTHR47894">
    <property type="entry name" value="HTH-TYPE TRANSCRIPTIONAL REGULATOR GADX"/>
    <property type="match status" value="1"/>
</dbReference>
<dbReference type="PANTHER" id="PTHR47894:SF4">
    <property type="entry name" value="HTH-TYPE TRANSCRIPTIONAL REGULATOR GADX"/>
    <property type="match status" value="1"/>
</dbReference>
<dbReference type="InterPro" id="IPR020449">
    <property type="entry name" value="Tscrpt_reg_AraC-type_HTH"/>
</dbReference>
<evidence type="ECO:0000313" key="6">
    <source>
        <dbReference type="Proteomes" id="UP001595457"/>
    </source>
</evidence>
<reference evidence="6" key="1">
    <citation type="journal article" date="2019" name="Int. J. Syst. Evol. Microbiol.">
        <title>The Global Catalogue of Microorganisms (GCM) 10K type strain sequencing project: providing services to taxonomists for standard genome sequencing and annotation.</title>
        <authorList>
            <consortium name="The Broad Institute Genomics Platform"/>
            <consortium name="The Broad Institute Genome Sequencing Center for Infectious Disease"/>
            <person name="Wu L."/>
            <person name="Ma J."/>
        </authorList>
    </citation>
    <scope>NUCLEOTIDE SEQUENCE [LARGE SCALE GENOMIC DNA]</scope>
    <source>
        <strain evidence="6">KCTC 62195</strain>
    </source>
</reference>
<dbReference type="Proteomes" id="UP001595457">
    <property type="component" value="Unassembled WGS sequence"/>
</dbReference>
<dbReference type="SUPFAM" id="SSF46689">
    <property type="entry name" value="Homeodomain-like"/>
    <property type="match status" value="1"/>
</dbReference>
<dbReference type="InterPro" id="IPR018060">
    <property type="entry name" value="HTH_AraC"/>
</dbReference>
<feature type="domain" description="HTH araC/xylS-type" evidence="4">
    <location>
        <begin position="246"/>
        <end position="344"/>
    </location>
</feature>
<protein>
    <submittedName>
        <fullName evidence="5">AraC family transcriptional regulator</fullName>
    </submittedName>
</protein>
<dbReference type="RefSeq" id="WP_377815493.1">
    <property type="nucleotide sequence ID" value="NZ_JBHRSJ010000031.1"/>
</dbReference>
<keyword evidence="1" id="KW-0805">Transcription regulation</keyword>
<evidence type="ECO:0000259" key="4">
    <source>
        <dbReference type="PROSITE" id="PS01124"/>
    </source>
</evidence>
<comment type="caution">
    <text evidence="5">The sequence shown here is derived from an EMBL/GenBank/DDBJ whole genome shotgun (WGS) entry which is preliminary data.</text>
</comment>
<dbReference type="PROSITE" id="PS01124">
    <property type="entry name" value="HTH_ARAC_FAMILY_2"/>
    <property type="match status" value="1"/>
</dbReference>
<dbReference type="InterPro" id="IPR032687">
    <property type="entry name" value="AraC-type_N"/>
</dbReference>
<organism evidence="5 6">
    <name type="scientific">Azotobacter bryophylli</name>
    <dbReference type="NCBI Taxonomy" id="1986537"/>
    <lineage>
        <taxon>Bacteria</taxon>
        <taxon>Pseudomonadati</taxon>
        <taxon>Pseudomonadota</taxon>
        <taxon>Gammaproteobacteria</taxon>
        <taxon>Pseudomonadales</taxon>
        <taxon>Pseudomonadaceae</taxon>
        <taxon>Azotobacter</taxon>
    </lineage>
</organism>
<dbReference type="InterPro" id="IPR009057">
    <property type="entry name" value="Homeodomain-like_sf"/>
</dbReference>
<dbReference type="Gene3D" id="1.10.10.60">
    <property type="entry name" value="Homeodomain-like"/>
    <property type="match status" value="1"/>
</dbReference>
<name>A0ABV7AVV4_9GAMM</name>
<dbReference type="Pfam" id="PF12833">
    <property type="entry name" value="HTH_18"/>
    <property type="match status" value="1"/>
</dbReference>
<sequence>MLNAKRGSARRHAPSSVLASVTLGLEELIDAQGGRSTEVLSRAGLGSRLYEQPNRTISLKHYCNSIHEAAKSTGNEHFGLWFGEQFVPEGLGLFGFHAITAADLRTAIDGMLKHFPVFQRNSELRLTVRDGICRLEYRLLDGDIVDRRQDAELTVGMLNNVLRRGLGENWSPLEVHFQHPALVDGSQHRRAFNCNVRFQQPSNLILFRESCLDRPMPDANPMLNNITRGSLMELAGKVEQNQSTAQRAKSEIIELLPNGEASLERVARRLHLSQRSLQRQLASESYSFRSLLDEVREELAVCYLNYERLSVSEVAYRLGYSEASAFTRAFVRWKNLSPSDWRLQ</sequence>
<evidence type="ECO:0000256" key="2">
    <source>
        <dbReference type="ARBA" id="ARBA00023125"/>
    </source>
</evidence>
<keyword evidence="2" id="KW-0238">DNA-binding</keyword>
<keyword evidence="3" id="KW-0804">Transcription</keyword>
<keyword evidence="6" id="KW-1185">Reference proteome</keyword>
<proteinExistence type="predicted"/>
<dbReference type="Pfam" id="PF12625">
    <property type="entry name" value="Arabinose_bd"/>
    <property type="match status" value="1"/>
</dbReference>
<dbReference type="SMART" id="SM00342">
    <property type="entry name" value="HTH_ARAC"/>
    <property type="match status" value="1"/>
</dbReference>
<gene>
    <name evidence="5" type="ORF">ACFOJE_15935</name>
</gene>
<evidence type="ECO:0000256" key="1">
    <source>
        <dbReference type="ARBA" id="ARBA00023015"/>
    </source>
</evidence>
<dbReference type="PRINTS" id="PR00032">
    <property type="entry name" value="HTHARAC"/>
</dbReference>
<evidence type="ECO:0000313" key="5">
    <source>
        <dbReference type="EMBL" id="MFC2973694.1"/>
    </source>
</evidence>